<comment type="caution">
    <text evidence="2">The sequence shown here is derived from an EMBL/GenBank/DDBJ whole genome shotgun (WGS) entry which is preliminary data.</text>
</comment>
<dbReference type="Proteomes" id="UP000484381">
    <property type="component" value="Unassembled WGS sequence"/>
</dbReference>
<dbReference type="InterPro" id="IPR037523">
    <property type="entry name" value="VOC_core"/>
</dbReference>
<keyword evidence="3" id="KW-1185">Reference proteome</keyword>
<reference evidence="2 3" key="1">
    <citation type="submission" date="2019-10" db="EMBL/GenBank/DDBJ databases">
        <title>Paraburkholderia sp. isolated from nodules of Mimosa pudica from Brazilian Atlantic Forest soils.</title>
        <authorList>
            <person name="Paulitsch F."/>
            <person name="Hungria M."/>
            <person name="Dall'Agnol R."/>
        </authorList>
    </citation>
    <scope>NUCLEOTIDE SEQUENCE [LARGE SCALE GENOMIC DNA]</scope>
    <source>
        <strain evidence="2 3">CNPSo 3157</strain>
    </source>
</reference>
<dbReference type="AlphaFoldDB" id="A0A7X1N672"/>
<proteinExistence type="predicted"/>
<dbReference type="SUPFAM" id="SSF54593">
    <property type="entry name" value="Glyoxalase/Bleomycin resistance protein/Dihydroxybiphenyl dioxygenase"/>
    <property type="match status" value="1"/>
</dbReference>
<evidence type="ECO:0000259" key="1">
    <source>
        <dbReference type="PROSITE" id="PS51819"/>
    </source>
</evidence>
<dbReference type="RefSeq" id="WP_152755467.1">
    <property type="nucleotide sequence ID" value="NZ_WHNP01000003.1"/>
</dbReference>
<keyword evidence="2" id="KW-0560">Oxidoreductase</keyword>
<evidence type="ECO:0000313" key="2">
    <source>
        <dbReference type="EMBL" id="MPW16112.1"/>
    </source>
</evidence>
<feature type="domain" description="VOC" evidence="1">
    <location>
        <begin position="2"/>
        <end position="127"/>
    </location>
</feature>
<evidence type="ECO:0000313" key="3">
    <source>
        <dbReference type="Proteomes" id="UP000484381"/>
    </source>
</evidence>
<organism evidence="2 3">
    <name type="scientific">Paraburkholderia franconis</name>
    <dbReference type="NCBI Taxonomy" id="2654983"/>
    <lineage>
        <taxon>Bacteria</taxon>
        <taxon>Pseudomonadati</taxon>
        <taxon>Pseudomonadota</taxon>
        <taxon>Betaproteobacteria</taxon>
        <taxon>Burkholderiales</taxon>
        <taxon>Burkholderiaceae</taxon>
        <taxon>Paraburkholderia</taxon>
    </lineage>
</organism>
<dbReference type="InterPro" id="IPR029068">
    <property type="entry name" value="Glyas_Bleomycin-R_OHBP_Dase"/>
</dbReference>
<dbReference type="Pfam" id="PF00903">
    <property type="entry name" value="Glyoxalase"/>
    <property type="match status" value="1"/>
</dbReference>
<dbReference type="GO" id="GO:0051213">
    <property type="term" value="F:dioxygenase activity"/>
    <property type="evidence" value="ECO:0007669"/>
    <property type="project" value="UniProtKB-KW"/>
</dbReference>
<keyword evidence="2" id="KW-0223">Dioxygenase</keyword>
<dbReference type="EMBL" id="WHNP01000003">
    <property type="protein sequence ID" value="MPW16112.1"/>
    <property type="molecule type" value="Genomic_DNA"/>
</dbReference>
<protein>
    <submittedName>
        <fullName evidence="2">Extradiol dioxygenase</fullName>
    </submittedName>
</protein>
<sequence>MHLDHATIVTPDLDATRQFFVDVVGLTEGARPPFGVGGYWLYADGRPADGRPVIHLVDSTLPHHSGRASPRIDHIAFRLDGSDEWHALLARLEAAGVAYQTADVPLTGEVQLFVALASAVVIEFVTAARNVRRASF</sequence>
<accession>A0A7X1N672</accession>
<gene>
    <name evidence="2" type="ORF">GCT13_04015</name>
</gene>
<name>A0A7X1N672_9BURK</name>
<dbReference type="PROSITE" id="PS51819">
    <property type="entry name" value="VOC"/>
    <property type="match status" value="1"/>
</dbReference>
<dbReference type="Gene3D" id="3.10.180.10">
    <property type="entry name" value="2,3-Dihydroxybiphenyl 1,2-Dioxygenase, domain 1"/>
    <property type="match status" value="1"/>
</dbReference>
<dbReference type="InterPro" id="IPR004360">
    <property type="entry name" value="Glyas_Fos-R_dOase_dom"/>
</dbReference>